<keyword evidence="4" id="KW-1185">Reference proteome</keyword>
<feature type="transmembrane region" description="Helical" evidence="2">
    <location>
        <begin position="105"/>
        <end position="123"/>
    </location>
</feature>
<comment type="caution">
    <text evidence="3">The sequence shown here is derived from an EMBL/GenBank/DDBJ whole genome shotgun (WGS) entry which is preliminary data.</text>
</comment>
<dbReference type="RefSeq" id="WP_121900035.1">
    <property type="nucleotide sequence ID" value="NZ_REFW01000001.1"/>
</dbReference>
<feature type="compositionally biased region" description="Basic and acidic residues" evidence="1">
    <location>
        <begin position="16"/>
        <end position="28"/>
    </location>
</feature>
<feature type="region of interest" description="Disordered" evidence="1">
    <location>
        <begin position="1"/>
        <end position="29"/>
    </location>
</feature>
<dbReference type="Proteomes" id="UP000275256">
    <property type="component" value="Unassembled WGS sequence"/>
</dbReference>
<dbReference type="EMBL" id="REFW01000001">
    <property type="protein sequence ID" value="RMB61488.1"/>
    <property type="molecule type" value="Genomic_DNA"/>
</dbReference>
<keyword evidence="2" id="KW-0472">Membrane</keyword>
<sequence>MPRRDGHRPALSNRSLMDRTDPSPDRSDGPAILRVLRRVPPWAWALPCGAIAVVYAVVWPSSEASGVGAGARLLLLRWGHAVAWLLFACSFVARSRRTRSSRRIATALVILGLATYGAFLAMIA</sequence>
<dbReference type="AlphaFoldDB" id="A0A3M0GAN4"/>
<organism evidence="3 4">
    <name type="scientific">Tessaracoccus antarcticus</name>
    <dbReference type="NCBI Taxonomy" id="2479848"/>
    <lineage>
        <taxon>Bacteria</taxon>
        <taxon>Bacillati</taxon>
        <taxon>Actinomycetota</taxon>
        <taxon>Actinomycetes</taxon>
        <taxon>Propionibacteriales</taxon>
        <taxon>Propionibacteriaceae</taxon>
        <taxon>Tessaracoccus</taxon>
    </lineage>
</organism>
<gene>
    <name evidence="3" type="ORF">EAX62_02255</name>
</gene>
<accession>A0A3M0GAN4</accession>
<keyword evidence="2" id="KW-0812">Transmembrane</keyword>
<protein>
    <submittedName>
        <fullName evidence="3">Uncharacterized protein</fullName>
    </submittedName>
</protein>
<evidence type="ECO:0000313" key="3">
    <source>
        <dbReference type="EMBL" id="RMB61488.1"/>
    </source>
</evidence>
<reference evidence="3 4" key="1">
    <citation type="submission" date="2018-10" db="EMBL/GenBank/DDBJ databases">
        <title>Tessaracoccus antarcticuss sp. nov., isolated from sediment.</title>
        <authorList>
            <person name="Zhou L.Y."/>
            <person name="Du Z.J."/>
        </authorList>
    </citation>
    <scope>NUCLEOTIDE SEQUENCE [LARGE SCALE GENOMIC DNA]</scope>
    <source>
        <strain evidence="3 4">JDX10</strain>
    </source>
</reference>
<keyword evidence="2" id="KW-1133">Transmembrane helix</keyword>
<evidence type="ECO:0000313" key="4">
    <source>
        <dbReference type="Proteomes" id="UP000275256"/>
    </source>
</evidence>
<evidence type="ECO:0000256" key="2">
    <source>
        <dbReference type="SAM" id="Phobius"/>
    </source>
</evidence>
<evidence type="ECO:0000256" key="1">
    <source>
        <dbReference type="SAM" id="MobiDB-lite"/>
    </source>
</evidence>
<feature type="transmembrane region" description="Helical" evidence="2">
    <location>
        <begin position="42"/>
        <end position="62"/>
    </location>
</feature>
<name>A0A3M0GAN4_9ACTN</name>
<feature type="transmembrane region" description="Helical" evidence="2">
    <location>
        <begin position="74"/>
        <end position="93"/>
    </location>
</feature>
<proteinExistence type="predicted"/>